<feature type="domain" description="DUF2510" evidence="2">
    <location>
        <begin position="7"/>
        <end position="34"/>
    </location>
</feature>
<evidence type="ECO:0000256" key="1">
    <source>
        <dbReference type="SAM" id="MobiDB-lite"/>
    </source>
</evidence>
<protein>
    <submittedName>
        <fullName evidence="3">DUF2510 domain-containing protein</fullName>
    </submittedName>
</protein>
<name>A0A975QJY5_9ACTN</name>
<evidence type="ECO:0000313" key="3">
    <source>
        <dbReference type="EMBL" id="QVJ00787.1"/>
    </source>
</evidence>
<proteinExistence type="predicted"/>
<dbReference type="InterPro" id="IPR018929">
    <property type="entry name" value="DUF2510"/>
</dbReference>
<sequence>MGGSIEPGWYADPQGDAQTLRWWNGDEWTRHTRSLSELQASSDEEATTDLGQDGGPSPSEDDEGTVRLGTSAPTPIDDDPSTMRIDPSWARRTPDPTPPRTRAPSASTRPGHRLPPPPR</sequence>
<keyword evidence="4" id="KW-1185">Reference proteome</keyword>
<reference evidence="3" key="1">
    <citation type="submission" date="2021-05" db="EMBL/GenBank/DDBJ databases">
        <authorList>
            <person name="Kaiqin L."/>
            <person name="Jian G."/>
        </authorList>
    </citation>
    <scope>NUCLEOTIDE SEQUENCE</scope>
    <source>
        <strain evidence="3">HDS5</strain>
    </source>
</reference>
<dbReference type="Proteomes" id="UP000682416">
    <property type="component" value="Chromosome"/>
</dbReference>
<dbReference type="KEGG" id="nec:KGD82_20180"/>
<accession>A0A975QJY5</accession>
<organism evidence="3 4">
    <name type="scientific">Nocardiopsis eucommiae</name>
    <dbReference type="NCBI Taxonomy" id="2831970"/>
    <lineage>
        <taxon>Bacteria</taxon>
        <taxon>Bacillati</taxon>
        <taxon>Actinomycetota</taxon>
        <taxon>Actinomycetes</taxon>
        <taxon>Streptosporangiales</taxon>
        <taxon>Nocardiopsidaceae</taxon>
        <taxon>Nocardiopsis</taxon>
    </lineage>
</organism>
<dbReference type="AlphaFoldDB" id="A0A975QJY5"/>
<dbReference type="Pfam" id="PF10708">
    <property type="entry name" value="DUF2510"/>
    <property type="match status" value="1"/>
</dbReference>
<evidence type="ECO:0000313" key="4">
    <source>
        <dbReference type="Proteomes" id="UP000682416"/>
    </source>
</evidence>
<feature type="region of interest" description="Disordered" evidence="1">
    <location>
        <begin position="33"/>
        <end position="119"/>
    </location>
</feature>
<gene>
    <name evidence="3" type="ORF">KGD82_20180</name>
</gene>
<dbReference type="EMBL" id="CP074402">
    <property type="protein sequence ID" value="QVJ00787.1"/>
    <property type="molecule type" value="Genomic_DNA"/>
</dbReference>
<evidence type="ECO:0000259" key="2">
    <source>
        <dbReference type="Pfam" id="PF10708"/>
    </source>
</evidence>